<dbReference type="GO" id="GO:0052856">
    <property type="term" value="F:NAD(P)HX epimerase activity"/>
    <property type="evidence" value="ECO:0007669"/>
    <property type="project" value="UniProtKB-UniRule"/>
</dbReference>
<comment type="caution">
    <text evidence="22">The sequence shown here is derived from an EMBL/GenBank/DDBJ whole genome shotgun (WGS) entry which is preliminary data.</text>
</comment>
<comment type="catalytic activity">
    <reaction evidence="2 18 19">
        <text>(6R)-NADPHX = (6S)-NADPHX</text>
        <dbReference type="Rhea" id="RHEA:32227"/>
        <dbReference type="ChEBI" id="CHEBI:64076"/>
        <dbReference type="ChEBI" id="CHEBI:64077"/>
        <dbReference type="EC" id="5.1.99.6"/>
    </reaction>
</comment>
<dbReference type="Pfam" id="PF03853">
    <property type="entry name" value="YjeF_N"/>
    <property type="match status" value="1"/>
</dbReference>
<evidence type="ECO:0000313" key="22">
    <source>
        <dbReference type="EMBL" id="OQK18145.1"/>
    </source>
</evidence>
<evidence type="ECO:0000256" key="19">
    <source>
        <dbReference type="PIRNR" id="PIRNR017184"/>
    </source>
</evidence>
<evidence type="ECO:0000256" key="11">
    <source>
        <dbReference type="ARBA" id="ARBA00023235"/>
    </source>
</evidence>
<comment type="similarity">
    <text evidence="4 19">In the C-terminal section; belongs to the NnrD/CARKD family.</text>
</comment>
<dbReference type="GO" id="GO:0052855">
    <property type="term" value="F:ADP-dependent NAD(P)H-hydrate dehydratase activity"/>
    <property type="evidence" value="ECO:0007669"/>
    <property type="project" value="UniProtKB-UniRule"/>
</dbReference>
<evidence type="ECO:0000256" key="18">
    <source>
        <dbReference type="HAMAP-Rule" id="MF_01966"/>
    </source>
</evidence>
<protein>
    <recommendedName>
        <fullName evidence="19">Bifunctional NAD(P)H-hydrate repair enzyme</fullName>
    </recommendedName>
    <alternativeName>
        <fullName evidence="19">Nicotinamide nucleotide repair protein</fullName>
    </alternativeName>
    <domain>
        <recommendedName>
            <fullName evidence="19">ADP-dependent (S)-NAD(P)H-hydrate dehydratase</fullName>
            <ecNumber evidence="19">4.2.1.136</ecNumber>
        </recommendedName>
        <alternativeName>
            <fullName evidence="19">ADP-dependent NAD(P)HX dehydratase</fullName>
        </alternativeName>
    </domain>
    <domain>
        <recommendedName>
            <fullName evidence="19">NAD(P)H-hydrate epimerase</fullName>
            <ecNumber evidence="19">5.1.99.6</ecNumber>
        </recommendedName>
    </domain>
</protein>
<dbReference type="HAMAP" id="MF_01966">
    <property type="entry name" value="NADHX_epimerase"/>
    <property type="match status" value="1"/>
</dbReference>
<keyword evidence="11 18" id="KW-0413">Isomerase</keyword>
<feature type="binding site" evidence="17">
    <location>
        <position position="257"/>
    </location>
    <ligand>
        <name>(6S)-NADPHX</name>
        <dbReference type="ChEBI" id="CHEBI:64076"/>
    </ligand>
</feature>
<evidence type="ECO:0000256" key="6">
    <source>
        <dbReference type="ARBA" id="ARBA00022741"/>
    </source>
</evidence>
<comment type="function">
    <text evidence="18">Catalyzes the epimerization of the S- and R-forms of NAD(P)HX, a damaged form of NAD(P)H that is a result of enzymatic or heat-dependent hydration. This is a prerequisite for the S-specific NAD(P)H-hydrate dehydratase to allow the repair of both epimers of NAD(P)HX.</text>
</comment>
<comment type="catalytic activity">
    <reaction evidence="1 18 19">
        <text>(6R)-NADHX = (6S)-NADHX</text>
        <dbReference type="Rhea" id="RHEA:32215"/>
        <dbReference type="ChEBI" id="CHEBI:64074"/>
        <dbReference type="ChEBI" id="CHEBI:64075"/>
        <dbReference type="EC" id="5.1.99.6"/>
    </reaction>
</comment>
<keyword evidence="12 17" id="KW-0456">Lyase</keyword>
<evidence type="ECO:0000256" key="9">
    <source>
        <dbReference type="ARBA" id="ARBA00022958"/>
    </source>
</evidence>
<evidence type="ECO:0000256" key="1">
    <source>
        <dbReference type="ARBA" id="ARBA00000013"/>
    </source>
</evidence>
<evidence type="ECO:0000256" key="15">
    <source>
        <dbReference type="ARBA" id="ARBA00048238"/>
    </source>
</evidence>
<evidence type="ECO:0000256" key="8">
    <source>
        <dbReference type="ARBA" id="ARBA00022857"/>
    </source>
</evidence>
<dbReference type="HAMAP" id="MF_01965">
    <property type="entry name" value="NADHX_dehydratase"/>
    <property type="match status" value="1"/>
</dbReference>
<comment type="catalytic activity">
    <reaction evidence="15 17 19">
        <text>(6S)-NADHX + ADP = AMP + phosphate + NADH + H(+)</text>
        <dbReference type="Rhea" id="RHEA:32223"/>
        <dbReference type="ChEBI" id="CHEBI:15378"/>
        <dbReference type="ChEBI" id="CHEBI:43474"/>
        <dbReference type="ChEBI" id="CHEBI:57945"/>
        <dbReference type="ChEBI" id="CHEBI:64074"/>
        <dbReference type="ChEBI" id="CHEBI:456215"/>
        <dbReference type="ChEBI" id="CHEBI:456216"/>
        <dbReference type="EC" id="4.2.1.136"/>
    </reaction>
</comment>
<feature type="binding site" evidence="17">
    <location>
        <begin position="401"/>
        <end position="405"/>
    </location>
    <ligand>
        <name>AMP</name>
        <dbReference type="ChEBI" id="CHEBI:456215"/>
    </ligand>
</feature>
<evidence type="ECO:0000256" key="14">
    <source>
        <dbReference type="ARBA" id="ARBA00025153"/>
    </source>
</evidence>
<comment type="cofactor">
    <cofactor evidence="18 19">
        <name>K(+)</name>
        <dbReference type="ChEBI" id="CHEBI:29103"/>
    </cofactor>
    <text evidence="18 19">Binds 1 potassium ion per subunit.</text>
</comment>
<dbReference type="PIRSF" id="PIRSF017184">
    <property type="entry name" value="Nnr"/>
    <property type="match status" value="1"/>
</dbReference>
<dbReference type="PANTHER" id="PTHR12592:SF0">
    <property type="entry name" value="ATP-DEPENDENT (S)-NAD(P)H-HYDRATE DEHYDRATASE"/>
    <property type="match status" value="1"/>
</dbReference>
<dbReference type="PROSITE" id="PS01050">
    <property type="entry name" value="YJEF_C_2"/>
    <property type="match status" value="1"/>
</dbReference>
<sequence length="487" mass="51116">MQTLPTQLYSAQQARDIDRMAQELPSITGFQLMTKAAQAGFKAIQKYYPSASKISVLCGAGNNAGDGYLIAAIAIKAGYLVQLVSLVAEEKLHGDAARAKQEFIAVGGKILQDYLVIDHATDLVVDALFGTGLDRAVTGYFADAISYINTLSIPVLAVDIPSGLNADTGNIMGCAIVANMTITFIVLKKGLYTGLAADYCGTIIFADLAVPDTIIQSLPSKERLLIPSELTKRNASAHKGHFGHVLIVGGDYGYAGAVHLAAVAALNSGAGLVSVATRREHALQTHICSPELMGHALEQLADITELLAKATVLVLGPGMAQGAWAKSIWPTLIALDLPRVIDADALNLLANEPTYSDNWILTPHPGEAARLLHCSTADILQDRYAAVRILQKEYGGVCILKGSGTLICAGDEVDVNTTGNPGMASGGMGDVLSGLIGSLLAQKYSLIEAARQGVYLHGLAADKAAASKGQRGLRASNVLQFLTEVVN</sequence>
<dbReference type="Gene3D" id="3.40.1190.20">
    <property type="match status" value="1"/>
</dbReference>
<feature type="binding site" evidence="17">
    <location>
        <position position="430"/>
    </location>
    <ligand>
        <name>(6S)-NADPHX</name>
        <dbReference type="ChEBI" id="CHEBI:64076"/>
    </ligand>
</feature>
<evidence type="ECO:0000256" key="10">
    <source>
        <dbReference type="ARBA" id="ARBA00023027"/>
    </source>
</evidence>
<feature type="binding site" evidence="18">
    <location>
        <begin position="130"/>
        <end position="136"/>
    </location>
    <ligand>
        <name>(6S)-NADPHX</name>
        <dbReference type="ChEBI" id="CHEBI:64076"/>
    </ligand>
</feature>
<accession>A0A1V8M9A6</accession>
<dbReference type="RefSeq" id="WP_080522750.1">
    <property type="nucleotide sequence ID" value="NZ_LPUF01000001.1"/>
</dbReference>
<keyword evidence="23" id="KW-1185">Reference proteome</keyword>
<evidence type="ECO:0000259" key="21">
    <source>
        <dbReference type="PROSITE" id="PS51385"/>
    </source>
</evidence>
<evidence type="ECO:0000256" key="7">
    <source>
        <dbReference type="ARBA" id="ARBA00022840"/>
    </source>
</evidence>
<reference evidence="22 23" key="1">
    <citation type="submission" date="2015-12" db="EMBL/GenBank/DDBJ databases">
        <authorList>
            <person name="Shamseldin A."/>
            <person name="Moawad H."/>
            <person name="Abd El-Rahim W.M."/>
            <person name="Sadowsky M.J."/>
        </authorList>
    </citation>
    <scope>NUCLEOTIDE SEQUENCE [LARGE SCALE GENOMIC DNA]</scope>
    <source>
        <strain evidence="22 23">WF1</strain>
    </source>
</reference>
<dbReference type="EC" id="5.1.99.6" evidence="19"/>
<dbReference type="GO" id="GO:0046496">
    <property type="term" value="P:nicotinamide nucleotide metabolic process"/>
    <property type="evidence" value="ECO:0007669"/>
    <property type="project" value="UniProtKB-UniRule"/>
</dbReference>
<dbReference type="CDD" id="cd01171">
    <property type="entry name" value="YXKO-related"/>
    <property type="match status" value="1"/>
</dbReference>
<evidence type="ECO:0000256" key="5">
    <source>
        <dbReference type="ARBA" id="ARBA00022723"/>
    </source>
</evidence>
<feature type="binding site" evidence="17">
    <location>
        <position position="429"/>
    </location>
    <ligand>
        <name>AMP</name>
        <dbReference type="ChEBI" id="CHEBI:456215"/>
    </ligand>
</feature>
<dbReference type="InterPro" id="IPR000631">
    <property type="entry name" value="CARKD"/>
</dbReference>
<feature type="binding site" evidence="18">
    <location>
        <position position="162"/>
    </location>
    <ligand>
        <name>K(+)</name>
        <dbReference type="ChEBI" id="CHEBI:29103"/>
    </ligand>
</feature>
<evidence type="ECO:0000256" key="16">
    <source>
        <dbReference type="ARBA" id="ARBA00049209"/>
    </source>
</evidence>
<comment type="similarity">
    <text evidence="17">Belongs to the NnrD/CARKD family.</text>
</comment>
<dbReference type="AlphaFoldDB" id="A0A1V8M9A6"/>
<feature type="binding site" evidence="18">
    <location>
        <position position="63"/>
    </location>
    <ligand>
        <name>K(+)</name>
        <dbReference type="ChEBI" id="CHEBI:29103"/>
    </ligand>
</feature>
<dbReference type="SUPFAM" id="SSF64153">
    <property type="entry name" value="YjeF N-terminal domain-like"/>
    <property type="match status" value="1"/>
</dbReference>
<dbReference type="STRING" id="1420851.AU255_09985"/>
<evidence type="ECO:0000256" key="12">
    <source>
        <dbReference type="ARBA" id="ARBA00023239"/>
    </source>
</evidence>
<organism evidence="22 23">
    <name type="scientific">Methyloprofundus sedimenti</name>
    <dbReference type="NCBI Taxonomy" id="1420851"/>
    <lineage>
        <taxon>Bacteria</taxon>
        <taxon>Pseudomonadati</taxon>
        <taxon>Pseudomonadota</taxon>
        <taxon>Gammaproteobacteria</taxon>
        <taxon>Methylococcales</taxon>
        <taxon>Methylococcaceae</taxon>
        <taxon>Methyloprofundus</taxon>
    </lineage>
</organism>
<keyword evidence="9 18" id="KW-0630">Potassium</keyword>
<dbReference type="PROSITE" id="PS51383">
    <property type="entry name" value="YJEF_C_3"/>
    <property type="match status" value="1"/>
</dbReference>
<evidence type="ECO:0000313" key="23">
    <source>
        <dbReference type="Proteomes" id="UP000191980"/>
    </source>
</evidence>
<evidence type="ECO:0000256" key="13">
    <source>
        <dbReference type="ARBA" id="ARBA00023268"/>
    </source>
</evidence>
<comment type="function">
    <text evidence="17">Catalyzes the dehydration of the S-form of NAD(P)HX at the expense of ADP, which is converted to AMP. Together with NAD(P)HX epimerase, which catalyzes the epimerization of the S- and R-forms, the enzyme allows the repair of both epimers of NAD(P)HX, a damaged form of NAD(P)H that is a result of enzymatic or heat-dependent hydration.</text>
</comment>
<keyword evidence="8 17" id="KW-0521">NADP</keyword>
<feature type="binding site" evidence="18">
    <location>
        <position position="126"/>
    </location>
    <ligand>
        <name>K(+)</name>
        <dbReference type="ChEBI" id="CHEBI:29103"/>
    </ligand>
</feature>
<dbReference type="InterPro" id="IPR004443">
    <property type="entry name" value="YjeF_N_dom"/>
</dbReference>
<dbReference type="Pfam" id="PF01256">
    <property type="entry name" value="Carb_kinase"/>
    <property type="match status" value="1"/>
</dbReference>
<comment type="cofactor">
    <cofactor evidence="17">
        <name>Mg(2+)</name>
        <dbReference type="ChEBI" id="CHEBI:18420"/>
    </cofactor>
</comment>
<evidence type="ECO:0000256" key="17">
    <source>
        <dbReference type="HAMAP-Rule" id="MF_01965"/>
    </source>
</evidence>
<keyword evidence="5 18" id="KW-0479">Metal-binding</keyword>
<dbReference type="GO" id="GO:0046872">
    <property type="term" value="F:metal ion binding"/>
    <property type="evidence" value="ECO:0007669"/>
    <property type="project" value="UniProtKB-UniRule"/>
</dbReference>
<dbReference type="NCBIfam" id="TIGR00197">
    <property type="entry name" value="yjeF_nterm"/>
    <property type="match status" value="1"/>
</dbReference>
<proteinExistence type="inferred from homology"/>
<comment type="similarity">
    <text evidence="18">Belongs to the NnrE/AIBP family.</text>
</comment>
<feature type="binding site" evidence="18">
    <location>
        <position position="159"/>
    </location>
    <ligand>
        <name>(6S)-NADPHX</name>
        <dbReference type="ChEBI" id="CHEBI:64076"/>
    </ligand>
</feature>
<dbReference type="OrthoDB" id="9806925at2"/>
<dbReference type="Proteomes" id="UP000191980">
    <property type="component" value="Unassembled WGS sequence"/>
</dbReference>
<dbReference type="InterPro" id="IPR017953">
    <property type="entry name" value="Carbohydrate_kinase_pred_CS"/>
</dbReference>
<keyword evidence="13" id="KW-0511">Multifunctional enzyme</keyword>
<dbReference type="InterPro" id="IPR029056">
    <property type="entry name" value="Ribokinase-like"/>
</dbReference>
<comment type="similarity">
    <text evidence="3 19">In the N-terminal section; belongs to the NnrE/AIBP family.</text>
</comment>
<comment type="function">
    <text evidence="14 19">Bifunctional enzyme that catalyzes the epimerization of the S- and R-forms of NAD(P)HX and the dehydration of the S-form of NAD(P)HX at the expense of ADP, which is converted to AMP. This allows the repair of both epimers of NAD(P)HX, a damaged form of NAD(P)H that is a result of enzymatic or heat-dependent hydration.</text>
</comment>
<evidence type="ECO:0000256" key="2">
    <source>
        <dbReference type="ARBA" id="ARBA00000909"/>
    </source>
</evidence>
<dbReference type="NCBIfam" id="TIGR00196">
    <property type="entry name" value="yjeF_cterm"/>
    <property type="match status" value="1"/>
</dbReference>
<dbReference type="InterPro" id="IPR030677">
    <property type="entry name" value="Nnr"/>
</dbReference>
<feature type="domain" description="YjeF C-terminal" evidence="20">
    <location>
        <begin position="222"/>
        <end position="487"/>
    </location>
</feature>
<dbReference type="GO" id="GO:0005524">
    <property type="term" value="F:ATP binding"/>
    <property type="evidence" value="ECO:0007669"/>
    <property type="project" value="UniProtKB-UniRule"/>
</dbReference>
<feature type="binding site" evidence="17">
    <location>
        <position position="318"/>
    </location>
    <ligand>
        <name>(6S)-NADPHX</name>
        <dbReference type="ChEBI" id="CHEBI:64076"/>
    </ligand>
</feature>
<evidence type="ECO:0000256" key="4">
    <source>
        <dbReference type="ARBA" id="ARBA00009524"/>
    </source>
</evidence>
<feature type="binding site" evidence="17">
    <location>
        <position position="364"/>
    </location>
    <ligand>
        <name>(6S)-NADPHX</name>
        <dbReference type="ChEBI" id="CHEBI:64076"/>
    </ligand>
</feature>
<comment type="catalytic activity">
    <reaction evidence="16 17 19">
        <text>(6S)-NADPHX + ADP = AMP + phosphate + NADPH + H(+)</text>
        <dbReference type="Rhea" id="RHEA:32235"/>
        <dbReference type="ChEBI" id="CHEBI:15378"/>
        <dbReference type="ChEBI" id="CHEBI:43474"/>
        <dbReference type="ChEBI" id="CHEBI:57783"/>
        <dbReference type="ChEBI" id="CHEBI:64076"/>
        <dbReference type="ChEBI" id="CHEBI:456215"/>
        <dbReference type="ChEBI" id="CHEBI:456216"/>
        <dbReference type="EC" id="4.2.1.136"/>
    </reaction>
</comment>
<dbReference type="EMBL" id="LPUF01000001">
    <property type="protein sequence ID" value="OQK18145.1"/>
    <property type="molecule type" value="Genomic_DNA"/>
</dbReference>
<dbReference type="InterPro" id="IPR036652">
    <property type="entry name" value="YjeF_N_dom_sf"/>
</dbReference>
<dbReference type="GO" id="GO:0110051">
    <property type="term" value="P:metabolite repair"/>
    <property type="evidence" value="ECO:0007669"/>
    <property type="project" value="TreeGrafter"/>
</dbReference>
<evidence type="ECO:0000256" key="3">
    <source>
        <dbReference type="ARBA" id="ARBA00006001"/>
    </source>
</evidence>
<evidence type="ECO:0000259" key="20">
    <source>
        <dbReference type="PROSITE" id="PS51383"/>
    </source>
</evidence>
<comment type="caution">
    <text evidence="18">Lacks conserved residue(s) required for the propagation of feature annotation.</text>
</comment>
<dbReference type="PANTHER" id="PTHR12592">
    <property type="entry name" value="ATP-DEPENDENT (S)-NAD(P)H-HYDRATE DEHYDRATASE FAMILY MEMBER"/>
    <property type="match status" value="1"/>
</dbReference>
<dbReference type="SUPFAM" id="SSF53613">
    <property type="entry name" value="Ribokinase-like"/>
    <property type="match status" value="1"/>
</dbReference>
<comment type="subunit">
    <text evidence="17">Homotetramer.</text>
</comment>
<feature type="domain" description="YjeF N-terminal" evidence="21">
    <location>
        <begin position="14"/>
        <end position="216"/>
    </location>
</feature>
<name>A0A1V8M9A6_9GAMM</name>
<dbReference type="Gene3D" id="3.40.50.10260">
    <property type="entry name" value="YjeF N-terminal domain"/>
    <property type="match status" value="1"/>
</dbReference>
<keyword evidence="10 17" id="KW-0520">NAD</keyword>
<keyword evidence="6 17" id="KW-0547">Nucleotide-binding</keyword>
<keyword evidence="7 17" id="KW-0067">ATP-binding</keyword>
<gene>
    <name evidence="17" type="primary">nnrD</name>
    <name evidence="18" type="synonym">nnrE</name>
    <name evidence="22" type="ORF">AU255_09985</name>
</gene>
<dbReference type="EC" id="4.2.1.136" evidence="19"/>
<dbReference type="PROSITE" id="PS51385">
    <property type="entry name" value="YJEF_N"/>
    <property type="match status" value="1"/>
</dbReference>